<feature type="compositionally biased region" description="Low complexity" evidence="4">
    <location>
        <begin position="1"/>
        <end position="16"/>
    </location>
</feature>
<dbReference type="SUPFAM" id="SSF54928">
    <property type="entry name" value="RNA-binding domain, RBD"/>
    <property type="match status" value="2"/>
</dbReference>
<feature type="domain" description="RRM" evidence="5">
    <location>
        <begin position="107"/>
        <end position="184"/>
    </location>
</feature>
<dbReference type="InParanoid" id="A0A1S4F9E6"/>
<organism evidence="6 7">
    <name type="scientific">Aedes aegypti</name>
    <name type="common">Yellowfever mosquito</name>
    <name type="synonym">Culex aegypti</name>
    <dbReference type="NCBI Taxonomy" id="7159"/>
    <lineage>
        <taxon>Eukaryota</taxon>
        <taxon>Metazoa</taxon>
        <taxon>Ecdysozoa</taxon>
        <taxon>Arthropoda</taxon>
        <taxon>Hexapoda</taxon>
        <taxon>Insecta</taxon>
        <taxon>Pterygota</taxon>
        <taxon>Neoptera</taxon>
        <taxon>Endopterygota</taxon>
        <taxon>Diptera</taxon>
        <taxon>Nematocera</taxon>
        <taxon>Culicoidea</taxon>
        <taxon>Culicidae</taxon>
        <taxon>Culicinae</taxon>
        <taxon>Aedini</taxon>
        <taxon>Aedes</taxon>
        <taxon>Stegomyia</taxon>
    </lineage>
</organism>
<dbReference type="OrthoDB" id="1875751at2759"/>
<reference evidence="6" key="2">
    <citation type="submission" date="2020-05" db="UniProtKB">
        <authorList>
            <consortium name="EnsemblMetazoa"/>
        </authorList>
    </citation>
    <scope>IDENTIFICATION</scope>
    <source>
        <strain evidence="6">LVP_AGWG</strain>
    </source>
</reference>
<dbReference type="EnsemblMetazoa" id="AAEL005049-RA">
    <property type="protein sequence ID" value="AAEL005049-PA"/>
    <property type="gene ID" value="AAEL005049"/>
</dbReference>
<evidence type="ECO:0000256" key="3">
    <source>
        <dbReference type="ARBA" id="ARBA00023242"/>
    </source>
</evidence>
<dbReference type="GO" id="GO:0000785">
    <property type="term" value="C:chromatin"/>
    <property type="evidence" value="ECO:0007669"/>
    <property type="project" value="TreeGrafter"/>
</dbReference>
<feature type="region of interest" description="Disordered" evidence="4">
    <location>
        <begin position="1"/>
        <end position="37"/>
    </location>
</feature>
<feature type="region of interest" description="Disordered" evidence="4">
    <location>
        <begin position="267"/>
        <end position="287"/>
    </location>
</feature>
<comment type="subcellular location">
    <subcellularLocation>
        <location evidence="1">Nucleus</location>
    </subcellularLocation>
</comment>
<dbReference type="PROSITE" id="PS50102">
    <property type="entry name" value="RRM"/>
    <property type="match status" value="2"/>
</dbReference>
<dbReference type="PANTHER" id="PTHR48033:SF10">
    <property type="entry name" value="RNA-BINDING PROTEIN SQUID"/>
    <property type="match status" value="1"/>
</dbReference>
<feature type="domain" description="RRM" evidence="5">
    <location>
        <begin position="27"/>
        <end position="109"/>
    </location>
</feature>
<sequence length="287" mass="30854">MADTQQDQDMNQQDMDSNGNPGRDDDRKLFVGGLSKETTEQDLRNHFGQYGEIESVNVKTDPQTGRSRGFAFIIFNSPESIDKVVAFEDHTVNGKKVDPKKAKARQGKIFVGGLSPETSDEEVKTFFEQFGNVVEMEMPFDKMKNQRKGFCFITYDSEAVVTELLKTPKQTVGGKEVDVKRATPKPEGMQMGGRGSMRGSPRGMRGGRGGFGGMRTYGQGWGGGQGFGGGYNQGGFGGGFGGGYGGGSGSGGGWGYDNYDYSGYGGGGFQGGKQRGGGGNRQYQRPY</sequence>
<dbReference type="GO" id="GO:0005654">
    <property type="term" value="C:nucleoplasm"/>
    <property type="evidence" value="ECO:0007669"/>
    <property type="project" value="TreeGrafter"/>
</dbReference>
<keyword evidence="2" id="KW-0694">RNA-binding</keyword>
<dbReference type="GO" id="GO:0010468">
    <property type="term" value="P:regulation of gene expression"/>
    <property type="evidence" value="ECO:0007669"/>
    <property type="project" value="TreeGrafter"/>
</dbReference>
<gene>
    <name evidence="6" type="primary">5565963</name>
</gene>
<feature type="compositionally biased region" description="Gly residues" evidence="4">
    <location>
        <begin position="267"/>
        <end position="280"/>
    </location>
</feature>
<feature type="region of interest" description="Disordered" evidence="4">
    <location>
        <begin position="183"/>
        <end position="203"/>
    </location>
</feature>
<dbReference type="Proteomes" id="UP000008820">
    <property type="component" value="Chromosome 1"/>
</dbReference>
<dbReference type="InterPro" id="IPR012677">
    <property type="entry name" value="Nucleotide-bd_a/b_plait_sf"/>
</dbReference>
<reference evidence="6 7" key="1">
    <citation type="submission" date="2017-06" db="EMBL/GenBank/DDBJ databases">
        <title>Aedes aegypti genome working group (AGWG) sequencing and assembly.</title>
        <authorList>
            <consortium name="Aedes aegypti Genome Working Group (AGWG)"/>
            <person name="Matthews B.J."/>
        </authorList>
    </citation>
    <scope>NUCLEOTIDE SEQUENCE [LARGE SCALE GENOMIC DNA]</scope>
    <source>
        <strain evidence="6 7">LVP_AGWG</strain>
    </source>
</reference>
<accession>A0A1S4F9E6</accession>
<evidence type="ECO:0000256" key="1">
    <source>
        <dbReference type="ARBA" id="ARBA00004123"/>
    </source>
</evidence>
<dbReference type="InterPro" id="IPR000504">
    <property type="entry name" value="RRM_dom"/>
</dbReference>
<dbReference type="AlphaFoldDB" id="A0A1S4F9E6"/>
<dbReference type="InterPro" id="IPR035979">
    <property type="entry name" value="RBD_domain_sf"/>
</dbReference>
<keyword evidence="7" id="KW-1185">Reference proteome</keyword>
<evidence type="ECO:0000256" key="4">
    <source>
        <dbReference type="SAM" id="MobiDB-lite"/>
    </source>
</evidence>
<name>A0A1S4F9E6_AEDAE</name>
<evidence type="ECO:0000256" key="2">
    <source>
        <dbReference type="ARBA" id="ARBA00022884"/>
    </source>
</evidence>
<proteinExistence type="predicted"/>
<keyword evidence="3" id="KW-0539">Nucleus</keyword>
<evidence type="ECO:0000259" key="5">
    <source>
        <dbReference type="PROSITE" id="PS50102"/>
    </source>
</evidence>
<dbReference type="Pfam" id="PF00076">
    <property type="entry name" value="RRM_1"/>
    <property type="match status" value="2"/>
</dbReference>
<dbReference type="VEuPathDB" id="VectorBase:AAEL005049"/>
<protein>
    <recommendedName>
        <fullName evidence="5">RRM domain-containing protein</fullName>
    </recommendedName>
</protein>
<dbReference type="SMART" id="SM00360">
    <property type="entry name" value="RRM"/>
    <property type="match status" value="2"/>
</dbReference>
<dbReference type="CDD" id="cd12329">
    <property type="entry name" value="RRM2_hnRNPD_like"/>
    <property type="match status" value="1"/>
</dbReference>
<dbReference type="PANTHER" id="PTHR48033">
    <property type="entry name" value="RNA-BINDING (RRM/RBD/RNP MOTIFS) FAMILY PROTEIN"/>
    <property type="match status" value="1"/>
</dbReference>
<dbReference type="CDD" id="cd12325">
    <property type="entry name" value="RRM1_hnRNPA_hnRNPD_like"/>
    <property type="match status" value="1"/>
</dbReference>
<dbReference type="Gene3D" id="3.30.70.330">
    <property type="match status" value="2"/>
</dbReference>
<dbReference type="GO" id="GO:0003723">
    <property type="term" value="F:RNA binding"/>
    <property type="evidence" value="ECO:0007669"/>
    <property type="project" value="UniProtKB-UniRule"/>
</dbReference>
<evidence type="ECO:0000313" key="7">
    <source>
        <dbReference type="Proteomes" id="UP000008820"/>
    </source>
</evidence>
<evidence type="ECO:0000313" key="6">
    <source>
        <dbReference type="EnsemblMetazoa" id="AAEL005049-PA"/>
    </source>
</evidence>